<dbReference type="Proteomes" id="UP000783686">
    <property type="component" value="Unassembled WGS sequence"/>
</dbReference>
<dbReference type="EMBL" id="CAJFDH010000003">
    <property type="protein sequence ID" value="CAD5214866.1"/>
    <property type="molecule type" value="Genomic_DNA"/>
</dbReference>
<protein>
    <submittedName>
        <fullName evidence="2">Uncharacterized protein</fullName>
    </submittedName>
</protein>
<proteinExistence type="predicted"/>
<evidence type="ECO:0000256" key="1">
    <source>
        <dbReference type="SAM" id="MobiDB-lite"/>
    </source>
</evidence>
<sequence>MILVGVPFPLDHEYRPTLDSQDATVFKRVNQWAPRHSLQLKHYSTALQPDDAQPDRSDQLQLKWPQLDQPTRTHPERPQNPAFSSQFHKRRKKGSITCGTSRTR</sequence>
<dbReference type="AlphaFoldDB" id="A0A811KHT2"/>
<gene>
    <name evidence="2" type="ORF">BOKJ2_LOCUS5807</name>
</gene>
<accession>A0A811KHT2</accession>
<organism evidence="2 3">
    <name type="scientific">Bursaphelenchus okinawaensis</name>
    <dbReference type="NCBI Taxonomy" id="465554"/>
    <lineage>
        <taxon>Eukaryota</taxon>
        <taxon>Metazoa</taxon>
        <taxon>Ecdysozoa</taxon>
        <taxon>Nematoda</taxon>
        <taxon>Chromadorea</taxon>
        <taxon>Rhabditida</taxon>
        <taxon>Tylenchina</taxon>
        <taxon>Tylenchomorpha</taxon>
        <taxon>Aphelenchoidea</taxon>
        <taxon>Aphelenchoididae</taxon>
        <taxon>Bursaphelenchus</taxon>
    </lineage>
</organism>
<keyword evidence="3" id="KW-1185">Reference proteome</keyword>
<dbReference type="Proteomes" id="UP000614601">
    <property type="component" value="Unassembled WGS sequence"/>
</dbReference>
<evidence type="ECO:0000313" key="3">
    <source>
        <dbReference type="Proteomes" id="UP000614601"/>
    </source>
</evidence>
<feature type="region of interest" description="Disordered" evidence="1">
    <location>
        <begin position="46"/>
        <end position="104"/>
    </location>
</feature>
<comment type="caution">
    <text evidence="2">The sequence shown here is derived from an EMBL/GenBank/DDBJ whole genome shotgun (WGS) entry which is preliminary data.</text>
</comment>
<evidence type="ECO:0000313" key="2">
    <source>
        <dbReference type="EMBL" id="CAD5214866.1"/>
    </source>
</evidence>
<reference evidence="2" key="1">
    <citation type="submission" date="2020-09" db="EMBL/GenBank/DDBJ databases">
        <authorList>
            <person name="Kikuchi T."/>
        </authorList>
    </citation>
    <scope>NUCLEOTIDE SEQUENCE</scope>
    <source>
        <strain evidence="2">SH1</strain>
    </source>
</reference>
<dbReference type="EMBL" id="CAJFCW020000003">
    <property type="protein sequence ID" value="CAG9103349.1"/>
    <property type="molecule type" value="Genomic_DNA"/>
</dbReference>
<name>A0A811KHT2_9BILA</name>